<evidence type="ECO:0000256" key="1">
    <source>
        <dbReference type="ARBA" id="ARBA00023125"/>
    </source>
</evidence>
<protein>
    <submittedName>
        <fullName evidence="2">Rrf2 family transcriptional regulator</fullName>
    </submittedName>
</protein>
<organism evidence="2 3">
    <name type="scientific">Alicyclobacillus mali</name>
    <name type="common">ex Roth et al. 2021</name>
    <dbReference type="NCBI Taxonomy" id="1123961"/>
    <lineage>
        <taxon>Bacteria</taxon>
        <taxon>Bacillati</taxon>
        <taxon>Bacillota</taxon>
        <taxon>Bacilli</taxon>
        <taxon>Bacillales</taxon>
        <taxon>Alicyclobacillaceae</taxon>
        <taxon>Alicyclobacillus</taxon>
    </lineage>
</organism>
<dbReference type="Pfam" id="PF02082">
    <property type="entry name" value="Rrf2"/>
    <property type="match status" value="1"/>
</dbReference>
<evidence type="ECO:0000313" key="2">
    <source>
        <dbReference type="EMBL" id="MBF8378213.1"/>
    </source>
</evidence>
<dbReference type="PANTHER" id="PTHR33221:SF5">
    <property type="entry name" value="HTH-TYPE TRANSCRIPTIONAL REGULATOR ISCR"/>
    <property type="match status" value="1"/>
</dbReference>
<dbReference type="InterPro" id="IPR036388">
    <property type="entry name" value="WH-like_DNA-bd_sf"/>
</dbReference>
<dbReference type="RefSeq" id="WP_067849588.1">
    <property type="nucleotide sequence ID" value="NZ_JADPKZ010000042.1"/>
</dbReference>
<accession>A0ABS0F4K1</accession>
<comment type="caution">
    <text evidence="2">The sequence shown here is derived from an EMBL/GenBank/DDBJ whole genome shotgun (WGS) entry which is preliminary data.</text>
</comment>
<keyword evidence="3" id="KW-1185">Reference proteome</keyword>
<dbReference type="InterPro" id="IPR000944">
    <property type="entry name" value="Tscrpt_reg_Rrf2"/>
</dbReference>
<dbReference type="NCBIfam" id="NF047409">
    <property type="entry name" value="Cys_reg_CymR"/>
    <property type="match status" value="1"/>
</dbReference>
<dbReference type="PROSITE" id="PS51197">
    <property type="entry name" value="HTH_RRF2_2"/>
    <property type="match status" value="1"/>
</dbReference>
<name>A0ABS0F4K1_9BACL</name>
<dbReference type="NCBIfam" id="TIGR00738">
    <property type="entry name" value="rrf2_super"/>
    <property type="match status" value="1"/>
</dbReference>
<dbReference type="Proteomes" id="UP000642910">
    <property type="component" value="Unassembled WGS sequence"/>
</dbReference>
<gene>
    <name evidence="2" type="ORF">IW967_10110</name>
</gene>
<proteinExistence type="predicted"/>
<reference evidence="2 3" key="1">
    <citation type="submission" date="2020-11" db="EMBL/GenBank/DDBJ databases">
        <title>Genomic insight of Alicyclobacillus mali FL 18 reveals a new arsenic-resistant strain, with potential in environmental biotechnology.</title>
        <authorList>
            <person name="Fiorentino G."/>
            <person name="Gallo G."/>
            <person name="Aulitto M."/>
        </authorList>
    </citation>
    <scope>NUCLEOTIDE SEQUENCE [LARGE SCALE GENOMIC DNA]</scope>
    <source>
        <strain evidence="2 3">FL 18</strain>
    </source>
</reference>
<dbReference type="EMBL" id="JADPKZ010000042">
    <property type="protein sequence ID" value="MBF8378213.1"/>
    <property type="molecule type" value="Genomic_DNA"/>
</dbReference>
<dbReference type="Gene3D" id="1.10.10.10">
    <property type="entry name" value="Winged helix-like DNA-binding domain superfamily/Winged helix DNA-binding domain"/>
    <property type="match status" value="1"/>
</dbReference>
<dbReference type="SUPFAM" id="SSF46785">
    <property type="entry name" value="Winged helix' DNA-binding domain"/>
    <property type="match status" value="1"/>
</dbReference>
<keyword evidence="1" id="KW-0238">DNA-binding</keyword>
<evidence type="ECO:0000313" key="3">
    <source>
        <dbReference type="Proteomes" id="UP000642910"/>
    </source>
</evidence>
<sequence>MKISTKGRYGLMLLVDLAEQQSDQPISLKSIAERNNLSEHYLEQLIAPLRNGGFVRSIRGAYGGYVLARHPREIVIEDVLLALEGPITIVDEEMDDGLQVLWDRLREAIHDVLSSMTLQDLVELRKGSSQGYMYYI</sequence>
<dbReference type="PANTHER" id="PTHR33221">
    <property type="entry name" value="WINGED HELIX-TURN-HELIX TRANSCRIPTIONAL REGULATOR, RRF2 FAMILY"/>
    <property type="match status" value="1"/>
</dbReference>
<dbReference type="InterPro" id="IPR036390">
    <property type="entry name" value="WH_DNA-bd_sf"/>
</dbReference>